<protein>
    <submittedName>
        <fullName evidence="2">Uncharacterized protein</fullName>
    </submittedName>
</protein>
<feature type="compositionally biased region" description="Polar residues" evidence="1">
    <location>
        <begin position="74"/>
        <end position="91"/>
    </location>
</feature>
<feature type="region of interest" description="Disordered" evidence="1">
    <location>
        <begin position="54"/>
        <end position="124"/>
    </location>
</feature>
<reference evidence="2 3" key="1">
    <citation type="submission" date="2024-11" db="EMBL/GenBank/DDBJ databases">
        <title>A near-complete genome assembly of Cinchona calisaya.</title>
        <authorList>
            <person name="Lian D.C."/>
            <person name="Zhao X.W."/>
            <person name="Wei L."/>
        </authorList>
    </citation>
    <scope>NUCLEOTIDE SEQUENCE [LARGE SCALE GENOMIC DNA]</scope>
    <source>
        <tissue evidence="2">Nenye</tissue>
    </source>
</reference>
<evidence type="ECO:0000313" key="3">
    <source>
        <dbReference type="Proteomes" id="UP001630127"/>
    </source>
</evidence>
<dbReference type="EMBL" id="JBJUIK010000012">
    <property type="protein sequence ID" value="KAL3509484.1"/>
    <property type="molecule type" value="Genomic_DNA"/>
</dbReference>
<name>A0ABD2YTL6_9GENT</name>
<evidence type="ECO:0000256" key="1">
    <source>
        <dbReference type="SAM" id="MobiDB-lite"/>
    </source>
</evidence>
<keyword evidence="3" id="KW-1185">Reference proteome</keyword>
<accession>A0ABD2YTL6</accession>
<comment type="caution">
    <text evidence="2">The sequence shown here is derived from an EMBL/GenBank/DDBJ whole genome shotgun (WGS) entry which is preliminary data.</text>
</comment>
<evidence type="ECO:0000313" key="2">
    <source>
        <dbReference type="EMBL" id="KAL3509484.1"/>
    </source>
</evidence>
<sequence>MASENNHNNNIQNHLKHNTVNQDPQGQLPPLLRNYEGIEEFKIAIDELEEEKHIAFANDNMDHPPSQELDSDSSKTSITNSRPAQDSTDSENLVIRPSANTNENNSSTIIDDQSGYVTDDEDEL</sequence>
<feature type="compositionally biased region" description="Low complexity" evidence="1">
    <location>
        <begin position="1"/>
        <end position="13"/>
    </location>
</feature>
<feature type="compositionally biased region" description="Polar residues" evidence="1">
    <location>
        <begin position="98"/>
        <end position="111"/>
    </location>
</feature>
<feature type="region of interest" description="Disordered" evidence="1">
    <location>
        <begin position="1"/>
        <end position="32"/>
    </location>
</feature>
<organism evidence="2 3">
    <name type="scientific">Cinchona calisaya</name>
    <dbReference type="NCBI Taxonomy" id="153742"/>
    <lineage>
        <taxon>Eukaryota</taxon>
        <taxon>Viridiplantae</taxon>
        <taxon>Streptophyta</taxon>
        <taxon>Embryophyta</taxon>
        <taxon>Tracheophyta</taxon>
        <taxon>Spermatophyta</taxon>
        <taxon>Magnoliopsida</taxon>
        <taxon>eudicotyledons</taxon>
        <taxon>Gunneridae</taxon>
        <taxon>Pentapetalae</taxon>
        <taxon>asterids</taxon>
        <taxon>lamiids</taxon>
        <taxon>Gentianales</taxon>
        <taxon>Rubiaceae</taxon>
        <taxon>Cinchonoideae</taxon>
        <taxon>Cinchoneae</taxon>
        <taxon>Cinchona</taxon>
    </lineage>
</organism>
<proteinExistence type="predicted"/>
<gene>
    <name evidence="2" type="ORF">ACH5RR_028885</name>
</gene>
<dbReference type="Proteomes" id="UP001630127">
    <property type="component" value="Unassembled WGS sequence"/>
</dbReference>
<dbReference type="AlphaFoldDB" id="A0ABD2YTL6"/>